<name>W7M1L4_GIBM7</name>
<accession>W7M1L4</accession>
<gene>
    <name evidence="1" type="ORF">FVEG_05832</name>
</gene>
<keyword evidence="2" id="KW-1185">Reference proteome</keyword>
<sequence>MEQKFLDDVAESNREWRSLIKGGSGNQLLAKPLWFRSFRQEYFAQQKDFCEAIGDRVAVKLKGQIADEVTTKISGLIRETLQQVTAPLSDGLVKCIETMEHRHRESADIIQKIEDVKVSRVDVRKMSQVLDDINASSQLQLQAFQFQGVAINQLLPTIKDHQEKIDQLNQNAIDIEAYLAD</sequence>
<reference evidence="1 2" key="1">
    <citation type="journal article" date="2010" name="Nature">
        <title>Comparative genomics reveals mobile pathogenicity chromosomes in Fusarium.</title>
        <authorList>
            <person name="Ma L.J."/>
            <person name="van der Does H.C."/>
            <person name="Borkovich K.A."/>
            <person name="Coleman J.J."/>
            <person name="Daboussi M.J."/>
            <person name="Di Pietro A."/>
            <person name="Dufresne M."/>
            <person name="Freitag M."/>
            <person name="Grabherr M."/>
            <person name="Henrissat B."/>
            <person name="Houterman P.M."/>
            <person name="Kang S."/>
            <person name="Shim W.B."/>
            <person name="Woloshuk C."/>
            <person name="Xie X."/>
            <person name="Xu J.R."/>
            <person name="Antoniw J."/>
            <person name="Baker S.E."/>
            <person name="Bluhm B.H."/>
            <person name="Breakspear A."/>
            <person name="Brown D.W."/>
            <person name="Butchko R.A."/>
            <person name="Chapman S."/>
            <person name="Coulson R."/>
            <person name="Coutinho P.M."/>
            <person name="Danchin E.G."/>
            <person name="Diener A."/>
            <person name="Gale L.R."/>
            <person name="Gardiner D.M."/>
            <person name="Goff S."/>
            <person name="Hammond-Kosack K.E."/>
            <person name="Hilburn K."/>
            <person name="Hua-Van A."/>
            <person name="Jonkers W."/>
            <person name="Kazan K."/>
            <person name="Kodira C.D."/>
            <person name="Koehrsen M."/>
            <person name="Kumar L."/>
            <person name="Lee Y.H."/>
            <person name="Li L."/>
            <person name="Manners J.M."/>
            <person name="Miranda-Saavedra D."/>
            <person name="Mukherjee M."/>
            <person name="Park G."/>
            <person name="Park J."/>
            <person name="Park S.Y."/>
            <person name="Proctor R.H."/>
            <person name="Regev A."/>
            <person name="Ruiz-Roldan M.C."/>
            <person name="Sain D."/>
            <person name="Sakthikumar S."/>
            <person name="Sykes S."/>
            <person name="Schwartz D.C."/>
            <person name="Turgeon B.G."/>
            <person name="Wapinski I."/>
            <person name="Yoder O."/>
            <person name="Young S."/>
            <person name="Zeng Q."/>
            <person name="Zhou S."/>
            <person name="Galagan J."/>
            <person name="Cuomo C.A."/>
            <person name="Kistler H.C."/>
            <person name="Rep M."/>
        </authorList>
    </citation>
    <scope>NUCLEOTIDE SEQUENCE [LARGE SCALE GENOMIC DNA]</scope>
    <source>
        <strain evidence="2">M3125 / FGSC 7600</strain>
    </source>
</reference>
<organism evidence="1 2">
    <name type="scientific">Gibberella moniliformis (strain M3125 / FGSC 7600)</name>
    <name type="common">Maize ear and stalk rot fungus</name>
    <name type="synonym">Fusarium verticillioides</name>
    <dbReference type="NCBI Taxonomy" id="334819"/>
    <lineage>
        <taxon>Eukaryota</taxon>
        <taxon>Fungi</taxon>
        <taxon>Dikarya</taxon>
        <taxon>Ascomycota</taxon>
        <taxon>Pezizomycotina</taxon>
        <taxon>Sordariomycetes</taxon>
        <taxon>Hypocreomycetidae</taxon>
        <taxon>Hypocreales</taxon>
        <taxon>Nectriaceae</taxon>
        <taxon>Fusarium</taxon>
        <taxon>Fusarium fujikuroi species complex</taxon>
    </lineage>
</organism>
<dbReference type="KEGG" id="fvr:FVEG_05832"/>
<protein>
    <submittedName>
        <fullName evidence="1">Uncharacterized protein</fullName>
    </submittedName>
</protein>
<dbReference type="VEuPathDB" id="FungiDB:FVEG_05832"/>
<proteinExistence type="predicted"/>
<evidence type="ECO:0000313" key="1">
    <source>
        <dbReference type="EMBL" id="EWG44861.1"/>
    </source>
</evidence>
<dbReference type="RefSeq" id="XP_018751052.1">
    <property type="nucleotide sequence ID" value="XM_018894069.1"/>
</dbReference>
<dbReference type="GeneID" id="30063787"/>
<dbReference type="EMBL" id="DS022248">
    <property type="protein sequence ID" value="EWG44861.1"/>
    <property type="molecule type" value="Genomic_DNA"/>
</dbReference>
<dbReference type="EMBL" id="CM000579">
    <property type="protein sequence ID" value="EWG44861.1"/>
    <property type="molecule type" value="Genomic_DNA"/>
</dbReference>
<dbReference type="AlphaFoldDB" id="W7M1L4"/>
<evidence type="ECO:0000313" key="2">
    <source>
        <dbReference type="Proteomes" id="UP000009096"/>
    </source>
</evidence>
<dbReference type="OrthoDB" id="10278332at2759"/>
<dbReference type="Proteomes" id="UP000009096">
    <property type="component" value="Chromosome 2"/>
</dbReference>